<dbReference type="InterPro" id="IPR019591">
    <property type="entry name" value="Mrp/NBP35_ATP-bd"/>
</dbReference>
<dbReference type="OrthoDB" id="8297at2157"/>
<sequence length="415" mass="43946">MTADPTAHGTGTFRAIELPDGTDPVSKGIIRAIDRSAGTVTVEVAIDGLGESLAERIVEQIRGAALTLPEAERVRILPARHEDKDVELAAVEHVIAVASAKGGVGKTTVSVALARTLSARGYDVGLFDADIYGPNVPHLLEDIEGPVLTNEHGQPVPLEGEDGLEVLSPGVVGGDPPTARRGAIAYGAVENLLGQGAWTDRDVMIIDMPAGSDDVVGAALEHVPVDGAVFVTTPFDASVDDTRRTIELFEERGVTPVAAVVNMNSFACECCGHRNTLFEDPVEFDVPVVHELPFDRDLQRNPGGRRDYDAFDDLTTSVSGFLEEVLGALPDDALDLRGLPRDCQVRQLSDELGAATPDTRVRAVVDDPASVCDTLRDDVGDVLASVDRSQIGTTGALLELTRGRSTVSDRKAARP</sequence>
<dbReference type="SUPFAM" id="SSF52540">
    <property type="entry name" value="P-loop containing nucleoside triphosphate hydrolases"/>
    <property type="match status" value="1"/>
</dbReference>
<accession>A0A8J8TRQ6</accession>
<dbReference type="GO" id="GO:0005524">
    <property type="term" value="F:ATP binding"/>
    <property type="evidence" value="ECO:0007669"/>
    <property type="project" value="UniProtKB-KW"/>
</dbReference>
<dbReference type="RefSeq" id="WP_148858958.1">
    <property type="nucleotide sequence ID" value="NZ_PHNJ01000008.1"/>
</dbReference>
<dbReference type="Pfam" id="PF01883">
    <property type="entry name" value="FeS_assembly_P"/>
    <property type="match status" value="1"/>
</dbReference>
<dbReference type="GO" id="GO:0051539">
    <property type="term" value="F:4 iron, 4 sulfur cluster binding"/>
    <property type="evidence" value="ECO:0007669"/>
    <property type="project" value="TreeGrafter"/>
</dbReference>
<evidence type="ECO:0000256" key="4">
    <source>
        <dbReference type="ARBA" id="ARBA00023004"/>
    </source>
</evidence>
<dbReference type="GO" id="GO:0016226">
    <property type="term" value="P:iron-sulfur cluster assembly"/>
    <property type="evidence" value="ECO:0007669"/>
    <property type="project" value="InterPro"/>
</dbReference>
<dbReference type="SUPFAM" id="SSF117916">
    <property type="entry name" value="Fe-S cluster assembly (FSCA) domain-like"/>
    <property type="match status" value="1"/>
</dbReference>
<dbReference type="EMBL" id="PHNJ01000008">
    <property type="protein sequence ID" value="TYL37792.1"/>
    <property type="molecule type" value="Genomic_DNA"/>
</dbReference>
<dbReference type="GO" id="GO:0140663">
    <property type="term" value="F:ATP-dependent FeS chaperone activity"/>
    <property type="evidence" value="ECO:0007669"/>
    <property type="project" value="InterPro"/>
</dbReference>
<evidence type="ECO:0000313" key="8">
    <source>
        <dbReference type="Proteomes" id="UP000766904"/>
    </source>
</evidence>
<evidence type="ECO:0000256" key="5">
    <source>
        <dbReference type="ARBA" id="ARBA00023014"/>
    </source>
</evidence>
<reference evidence="7" key="1">
    <citation type="submission" date="2017-11" db="EMBL/GenBank/DDBJ databases">
        <authorList>
            <person name="Kajale S.C."/>
            <person name="Sharma A."/>
        </authorList>
    </citation>
    <scope>NUCLEOTIDE SEQUENCE</scope>
    <source>
        <strain evidence="7">LS1_42</strain>
    </source>
</reference>
<keyword evidence="3" id="KW-0067">ATP-binding</keyword>
<comment type="caution">
    <text evidence="7">The sequence shown here is derived from an EMBL/GenBank/DDBJ whole genome shotgun (WGS) entry which is preliminary data.</text>
</comment>
<dbReference type="PANTHER" id="PTHR42961:SF2">
    <property type="entry name" value="IRON-SULFUR PROTEIN NUBPL"/>
    <property type="match status" value="1"/>
</dbReference>
<evidence type="ECO:0000313" key="7">
    <source>
        <dbReference type="EMBL" id="TYL37792.1"/>
    </source>
</evidence>
<feature type="domain" description="MIP18 family-like" evidence="6">
    <location>
        <begin position="14"/>
        <end position="75"/>
    </location>
</feature>
<dbReference type="InterPro" id="IPR033756">
    <property type="entry name" value="YlxH/NBP35"/>
</dbReference>
<evidence type="ECO:0000259" key="6">
    <source>
        <dbReference type="Pfam" id="PF01883"/>
    </source>
</evidence>
<proteinExistence type="predicted"/>
<dbReference type="Gene3D" id="3.40.50.300">
    <property type="entry name" value="P-loop containing nucleotide triphosphate hydrolases"/>
    <property type="match status" value="1"/>
</dbReference>
<name>A0A8J8TRQ6_9EURY</name>
<gene>
    <name evidence="7" type="ORF">CV102_15760</name>
</gene>
<protein>
    <submittedName>
        <fullName evidence="7">ATPase</fullName>
    </submittedName>
</protein>
<dbReference type="AlphaFoldDB" id="A0A8J8TRQ6"/>
<dbReference type="Proteomes" id="UP000766904">
    <property type="component" value="Unassembled WGS sequence"/>
</dbReference>
<dbReference type="InterPro" id="IPR034904">
    <property type="entry name" value="FSCA_dom_sf"/>
</dbReference>
<keyword evidence="4" id="KW-0408">Iron</keyword>
<dbReference type="Pfam" id="PF10609">
    <property type="entry name" value="ParA"/>
    <property type="match status" value="1"/>
</dbReference>
<dbReference type="InterPro" id="IPR044304">
    <property type="entry name" value="NUBPL-like"/>
</dbReference>
<dbReference type="InterPro" id="IPR027417">
    <property type="entry name" value="P-loop_NTPase"/>
</dbReference>
<keyword evidence="2" id="KW-0547">Nucleotide-binding</keyword>
<dbReference type="PANTHER" id="PTHR42961">
    <property type="entry name" value="IRON-SULFUR PROTEIN NUBPL"/>
    <property type="match status" value="1"/>
</dbReference>
<keyword evidence="5" id="KW-0411">Iron-sulfur</keyword>
<dbReference type="CDD" id="cd02037">
    <property type="entry name" value="Mrp_NBP35"/>
    <property type="match status" value="1"/>
</dbReference>
<dbReference type="GO" id="GO:0046872">
    <property type="term" value="F:metal ion binding"/>
    <property type="evidence" value="ECO:0007669"/>
    <property type="project" value="UniProtKB-KW"/>
</dbReference>
<evidence type="ECO:0000256" key="2">
    <source>
        <dbReference type="ARBA" id="ARBA00022741"/>
    </source>
</evidence>
<dbReference type="InterPro" id="IPR002744">
    <property type="entry name" value="MIP18-like"/>
</dbReference>
<organism evidence="7 8">
    <name type="scientific">Natronococcus pandeyae</name>
    <dbReference type="NCBI Taxonomy" id="2055836"/>
    <lineage>
        <taxon>Archaea</taxon>
        <taxon>Methanobacteriati</taxon>
        <taxon>Methanobacteriota</taxon>
        <taxon>Stenosarchaea group</taxon>
        <taxon>Halobacteria</taxon>
        <taxon>Halobacteriales</taxon>
        <taxon>Natrialbaceae</taxon>
        <taxon>Natronococcus</taxon>
    </lineage>
</organism>
<keyword evidence="1" id="KW-0479">Metal-binding</keyword>
<evidence type="ECO:0000256" key="3">
    <source>
        <dbReference type="ARBA" id="ARBA00022840"/>
    </source>
</evidence>
<evidence type="ECO:0000256" key="1">
    <source>
        <dbReference type="ARBA" id="ARBA00022723"/>
    </source>
</evidence>
<keyword evidence="8" id="KW-1185">Reference proteome</keyword>